<gene>
    <name evidence="1" type="ORF">SE17_33960</name>
</gene>
<accession>A0A0P9H5N1</accession>
<name>A0A0P9H5N1_9CHLR</name>
<sequence>MNKLYMVFDVESVGLQGEGYAVGYVVVDGAGNELEAWRGACSPDAAQGGINGRAWIAANTPVIPVDFTTPHALRNRFWAAWERWEERGAVLVADCAWPVEARFLAACVDDELSVRSWQGPYPLHDVATARLLAGFDPLATVERLPTELPQHDPLADARQSARLWLEALNARA</sequence>
<dbReference type="Proteomes" id="UP000050509">
    <property type="component" value="Unassembled WGS sequence"/>
</dbReference>
<keyword evidence="2" id="KW-1185">Reference proteome</keyword>
<dbReference type="EMBL" id="LJCR01002126">
    <property type="protein sequence ID" value="KPV49201.1"/>
    <property type="molecule type" value="Genomic_DNA"/>
</dbReference>
<organism evidence="1 2">
    <name type="scientific">Kouleothrix aurantiaca</name>
    <dbReference type="NCBI Taxonomy" id="186479"/>
    <lineage>
        <taxon>Bacteria</taxon>
        <taxon>Bacillati</taxon>
        <taxon>Chloroflexota</taxon>
        <taxon>Chloroflexia</taxon>
        <taxon>Chloroflexales</taxon>
        <taxon>Roseiflexineae</taxon>
        <taxon>Roseiflexaceae</taxon>
        <taxon>Kouleothrix</taxon>
    </lineage>
</organism>
<proteinExistence type="predicted"/>
<reference evidence="1 2" key="1">
    <citation type="submission" date="2015-09" db="EMBL/GenBank/DDBJ databases">
        <title>Draft genome sequence of Kouleothrix aurantiaca JCM 19913.</title>
        <authorList>
            <person name="Hemp J."/>
        </authorList>
    </citation>
    <scope>NUCLEOTIDE SEQUENCE [LARGE SCALE GENOMIC DNA]</scope>
    <source>
        <strain evidence="1 2">COM-B</strain>
    </source>
</reference>
<protein>
    <submittedName>
        <fullName evidence="1">Uncharacterized protein</fullName>
    </submittedName>
</protein>
<dbReference type="AlphaFoldDB" id="A0A0P9H5N1"/>
<comment type="caution">
    <text evidence="1">The sequence shown here is derived from an EMBL/GenBank/DDBJ whole genome shotgun (WGS) entry which is preliminary data.</text>
</comment>
<evidence type="ECO:0000313" key="1">
    <source>
        <dbReference type="EMBL" id="KPV49201.1"/>
    </source>
</evidence>
<evidence type="ECO:0000313" key="2">
    <source>
        <dbReference type="Proteomes" id="UP000050509"/>
    </source>
</evidence>